<feature type="region of interest" description="Disordered" evidence="1">
    <location>
        <begin position="231"/>
        <end position="275"/>
    </location>
</feature>
<feature type="region of interest" description="Disordered" evidence="1">
    <location>
        <begin position="1"/>
        <end position="30"/>
    </location>
</feature>
<dbReference type="PANTHER" id="PTHR40628">
    <property type="entry name" value="CHROMO DOMAIN-CONTAINING PROTEIN"/>
    <property type="match status" value="1"/>
</dbReference>
<dbReference type="EMBL" id="JAKLMC020000029">
    <property type="protein sequence ID" value="KAK5950118.1"/>
    <property type="molecule type" value="Genomic_DNA"/>
</dbReference>
<evidence type="ECO:0000313" key="3">
    <source>
        <dbReference type="EMBL" id="KAK5950118.1"/>
    </source>
</evidence>
<comment type="caution">
    <text evidence="3">The sequence shown here is derived from an EMBL/GenBank/DDBJ whole genome shotgun (WGS) entry which is preliminary data.</text>
</comment>
<dbReference type="PANTHER" id="PTHR40628:SF1">
    <property type="entry name" value="CHROMO DOMAIN-CONTAINING PROTEIN"/>
    <property type="match status" value="1"/>
</dbReference>
<proteinExistence type="predicted"/>
<sequence length="362" mass="41158">MSFEDPRGSLPLPRMQVHQPAPKLQQSRRSFPQLPRAKHHRLKKFPCYDWIFSSATNMHIAIDKYWFKSFTPFDTYVLTVAGQHQVSIRGIGSVDLKIRCKPNSHQSRVIHLENVLYVPSWTCNIFSDIYFNPSSGYDFEHKWTKNGVCFTKRMEGKVKAWGYTESFCGLDRLVLSRKPHGRSPMLEDKDREVWSVNLNWPLSQRDKWDEFTAKELRRLVKDHEAEILAQQQKAQQKAVTESTELLLPKNNDSEHPNPKLKSTSPPPSASKISVRSKSETNLAKVMARQVSVASLNLEQAGARMSLNELSSNKTVTIKTDPESRVSSLKASVNASRGLLKDFLAARAEDKENRPGRASIGGL</sequence>
<name>A0AAN8EAI7_9EURO</name>
<organism evidence="3 4">
    <name type="scientific">Knufia fluminis</name>
    <dbReference type="NCBI Taxonomy" id="191047"/>
    <lineage>
        <taxon>Eukaryota</taxon>
        <taxon>Fungi</taxon>
        <taxon>Dikarya</taxon>
        <taxon>Ascomycota</taxon>
        <taxon>Pezizomycotina</taxon>
        <taxon>Eurotiomycetes</taxon>
        <taxon>Chaetothyriomycetidae</taxon>
        <taxon>Chaetothyriales</taxon>
        <taxon>Trichomeriaceae</taxon>
        <taxon>Knufia</taxon>
    </lineage>
</organism>
<accession>A0AAN8EAI7</accession>
<evidence type="ECO:0000313" key="4">
    <source>
        <dbReference type="Proteomes" id="UP001316803"/>
    </source>
</evidence>
<dbReference type="AlphaFoldDB" id="A0AAN8EAI7"/>
<dbReference type="InterPro" id="IPR054722">
    <property type="entry name" value="PolX-like_BBD"/>
</dbReference>
<reference evidence="3 4" key="1">
    <citation type="submission" date="2022-12" db="EMBL/GenBank/DDBJ databases">
        <title>Genomic features and morphological characterization of a novel Knufia sp. strain isolated from spacecraft assembly facility.</title>
        <authorList>
            <person name="Teixeira M."/>
            <person name="Chander A.M."/>
            <person name="Stajich J.E."/>
            <person name="Venkateswaran K."/>
        </authorList>
    </citation>
    <scope>NUCLEOTIDE SEQUENCE [LARGE SCALE GENOMIC DNA]</scope>
    <source>
        <strain evidence="3 4">FJI-L2-BK-P2</strain>
    </source>
</reference>
<dbReference type="Proteomes" id="UP001316803">
    <property type="component" value="Unassembled WGS sequence"/>
</dbReference>
<evidence type="ECO:0000259" key="2">
    <source>
        <dbReference type="Pfam" id="PF22936"/>
    </source>
</evidence>
<feature type="domain" description="Retrovirus-related Pol polyprotein from transposon TNT 1-94-like beta-barrel" evidence="2">
    <location>
        <begin position="50"/>
        <end position="127"/>
    </location>
</feature>
<gene>
    <name evidence="3" type="ORF">OHC33_008833</name>
</gene>
<evidence type="ECO:0000256" key="1">
    <source>
        <dbReference type="SAM" id="MobiDB-lite"/>
    </source>
</evidence>
<protein>
    <recommendedName>
        <fullName evidence="2">Retrovirus-related Pol polyprotein from transposon TNT 1-94-like beta-barrel domain-containing protein</fullName>
    </recommendedName>
</protein>
<keyword evidence="4" id="KW-1185">Reference proteome</keyword>
<dbReference type="Pfam" id="PF22936">
    <property type="entry name" value="Pol_BBD"/>
    <property type="match status" value="1"/>
</dbReference>